<evidence type="ECO:0000256" key="8">
    <source>
        <dbReference type="SAM" id="MobiDB-lite"/>
    </source>
</evidence>
<dbReference type="Gene3D" id="3.30.1330.60">
    <property type="entry name" value="OmpA-like domain"/>
    <property type="match status" value="1"/>
</dbReference>
<dbReference type="Pfam" id="PF13677">
    <property type="entry name" value="MotB_plug"/>
    <property type="match status" value="1"/>
</dbReference>
<evidence type="ECO:0000313" key="11">
    <source>
        <dbReference type="Proteomes" id="UP000463949"/>
    </source>
</evidence>
<reference evidence="10 11" key="1">
    <citation type="submission" date="2017-10" db="EMBL/GenBank/DDBJ databases">
        <title>Coral associated bacteria.</title>
        <authorList>
            <person name="Wang X."/>
        </authorList>
    </citation>
    <scope>NUCLEOTIDE SEQUENCE [LARGE SCALE GENOMIC DNA]</scope>
    <source>
        <strain evidence="10 11">SCSIO 43005</strain>
    </source>
</reference>
<dbReference type="CDD" id="cd07185">
    <property type="entry name" value="OmpA_C-like"/>
    <property type="match status" value="1"/>
</dbReference>
<evidence type="ECO:0000256" key="1">
    <source>
        <dbReference type="ARBA" id="ARBA00004162"/>
    </source>
</evidence>
<evidence type="ECO:0000256" key="4">
    <source>
        <dbReference type="ARBA" id="ARBA00022692"/>
    </source>
</evidence>
<dbReference type="EMBL" id="CP024621">
    <property type="protein sequence ID" value="QHD49092.1"/>
    <property type="molecule type" value="Genomic_DNA"/>
</dbReference>
<organism evidence="10 11">
    <name type="scientific">Vreelandella aquamarina</name>
    <dbReference type="NCBI Taxonomy" id="77097"/>
    <lineage>
        <taxon>Bacteria</taxon>
        <taxon>Pseudomonadati</taxon>
        <taxon>Pseudomonadota</taxon>
        <taxon>Gammaproteobacteria</taxon>
        <taxon>Oceanospirillales</taxon>
        <taxon>Halomonadaceae</taxon>
        <taxon>Vreelandella</taxon>
    </lineage>
</organism>
<dbReference type="Proteomes" id="UP000463949">
    <property type="component" value="Chromosome"/>
</dbReference>
<evidence type="ECO:0000256" key="5">
    <source>
        <dbReference type="ARBA" id="ARBA00022989"/>
    </source>
</evidence>
<dbReference type="Pfam" id="PF00691">
    <property type="entry name" value="OmpA"/>
    <property type="match status" value="1"/>
</dbReference>
<dbReference type="PANTHER" id="PTHR30329:SF21">
    <property type="entry name" value="LIPOPROTEIN YIAD-RELATED"/>
    <property type="match status" value="1"/>
</dbReference>
<name>A0A857GIK1_9GAMM</name>
<dbReference type="PROSITE" id="PS51123">
    <property type="entry name" value="OMPA_2"/>
    <property type="match status" value="1"/>
</dbReference>
<dbReference type="OrthoDB" id="9815217at2"/>
<dbReference type="KEGG" id="hmd:CTT34_04990"/>
<accession>A0A857GIK1</accession>
<proteinExistence type="inferred from homology"/>
<dbReference type="InterPro" id="IPR050330">
    <property type="entry name" value="Bact_OuterMem_StrucFunc"/>
</dbReference>
<evidence type="ECO:0000259" key="9">
    <source>
        <dbReference type="PROSITE" id="PS51123"/>
    </source>
</evidence>
<comment type="similarity">
    <text evidence="2">Belongs to the MotB family.</text>
</comment>
<dbReference type="PANTHER" id="PTHR30329">
    <property type="entry name" value="STATOR ELEMENT OF FLAGELLAR MOTOR COMPLEX"/>
    <property type="match status" value="1"/>
</dbReference>
<comment type="subcellular location">
    <subcellularLocation>
        <location evidence="1">Cell membrane</location>
        <topology evidence="1">Single-pass membrane protein</topology>
    </subcellularLocation>
</comment>
<dbReference type="SUPFAM" id="SSF103088">
    <property type="entry name" value="OmpA-like"/>
    <property type="match status" value="1"/>
</dbReference>
<keyword evidence="3" id="KW-1003">Cell membrane</keyword>
<keyword evidence="4" id="KW-0812">Transmembrane</keyword>
<evidence type="ECO:0000313" key="10">
    <source>
        <dbReference type="EMBL" id="QHD49092.1"/>
    </source>
</evidence>
<dbReference type="GO" id="GO:0005886">
    <property type="term" value="C:plasma membrane"/>
    <property type="evidence" value="ECO:0007669"/>
    <property type="project" value="UniProtKB-SubCell"/>
</dbReference>
<evidence type="ECO:0000256" key="3">
    <source>
        <dbReference type="ARBA" id="ARBA00022475"/>
    </source>
</evidence>
<sequence length="289" mass="31405">MAQKQTNIPAWMVTYADLMSLLLCFFVLLLSFAEIDAQKFRRVADELSKAFGVQRDIEAMQIPMGTSAVMQNFSPATPDRTLIEEVRQRTMQQQPQLESMRSMLETQQRQRSLQVAGSVESLLEDALPEGVAEITVDEYRVVVRIAENGTFDSGTATVTPAFASLLQELAVLLGELTGTVSIDGHTDDVPIRTAQFRSNWDLSAMRAASVANVLVNSGAIAPGRLIIQGFAETRPLAANDTPEGRAANRRVELTIDASAPFDDRGERSMQSLQASASEASPSLATISAP</sequence>
<dbReference type="AlphaFoldDB" id="A0A857GIK1"/>
<keyword evidence="5" id="KW-1133">Transmembrane helix</keyword>
<dbReference type="InterPro" id="IPR025713">
    <property type="entry name" value="MotB-like_N_dom"/>
</dbReference>
<gene>
    <name evidence="10" type="ORF">CTT34_04990</name>
</gene>
<protein>
    <submittedName>
        <fullName evidence="10">Type VI secretion system protein TssL</fullName>
    </submittedName>
</protein>
<dbReference type="RefSeq" id="WP_159341458.1">
    <property type="nucleotide sequence ID" value="NZ_CP024621.1"/>
</dbReference>
<feature type="domain" description="OmpA-like" evidence="9">
    <location>
        <begin position="138"/>
        <end position="259"/>
    </location>
</feature>
<dbReference type="InterPro" id="IPR036737">
    <property type="entry name" value="OmpA-like_sf"/>
</dbReference>
<feature type="region of interest" description="Disordered" evidence="8">
    <location>
        <begin position="255"/>
        <end position="289"/>
    </location>
</feature>
<feature type="compositionally biased region" description="Polar residues" evidence="8">
    <location>
        <begin position="268"/>
        <end position="289"/>
    </location>
</feature>
<dbReference type="InterPro" id="IPR006665">
    <property type="entry name" value="OmpA-like"/>
</dbReference>
<evidence type="ECO:0000256" key="7">
    <source>
        <dbReference type="PROSITE-ProRule" id="PRU00473"/>
    </source>
</evidence>
<evidence type="ECO:0000256" key="6">
    <source>
        <dbReference type="ARBA" id="ARBA00023136"/>
    </source>
</evidence>
<evidence type="ECO:0000256" key="2">
    <source>
        <dbReference type="ARBA" id="ARBA00008914"/>
    </source>
</evidence>
<keyword evidence="6 7" id="KW-0472">Membrane</keyword>